<sequence length="140" mass="15832">MLIDELCAEHRELEALAAELSRVVTAQLPDSASVAGLRWRVMRVLSDHCEREDRCVYDPLLYSGDAVATVLALRCRQEHGVLVEWFRTYVLDWPVDRINREWGDFGVATRAVLSCVAARGAMEEAQLYPHADRVMTRCAA</sequence>
<dbReference type="EMBL" id="JACIJF010000003">
    <property type="protein sequence ID" value="MBB5710365.1"/>
    <property type="molecule type" value="Genomic_DNA"/>
</dbReference>
<name>A0A840YDJ9_9SPHN</name>
<comment type="caution">
    <text evidence="2">The sequence shown here is derived from an EMBL/GenBank/DDBJ whole genome shotgun (WGS) entry which is preliminary data.</text>
</comment>
<evidence type="ECO:0000313" key="2">
    <source>
        <dbReference type="EMBL" id="MBB5710365.1"/>
    </source>
</evidence>
<protein>
    <recommendedName>
        <fullName evidence="1">Hemerythrin-like domain-containing protein</fullName>
    </recommendedName>
</protein>
<gene>
    <name evidence="2" type="ORF">FHT02_001593</name>
</gene>
<proteinExistence type="predicted"/>
<reference evidence="2 3" key="1">
    <citation type="submission" date="2020-08" db="EMBL/GenBank/DDBJ databases">
        <title>Genomic Encyclopedia of Type Strains, Phase IV (KMG-IV): sequencing the most valuable type-strain genomes for metagenomic binning, comparative biology and taxonomic classification.</title>
        <authorList>
            <person name="Goeker M."/>
        </authorList>
    </citation>
    <scope>NUCLEOTIDE SEQUENCE [LARGE SCALE GENOMIC DNA]</scope>
    <source>
        <strain evidence="2 3">DSM 26736</strain>
    </source>
</reference>
<organism evidence="2 3">
    <name type="scientific">Sphingomonas xinjiangensis</name>
    <dbReference type="NCBI Taxonomy" id="643568"/>
    <lineage>
        <taxon>Bacteria</taxon>
        <taxon>Pseudomonadati</taxon>
        <taxon>Pseudomonadota</taxon>
        <taxon>Alphaproteobacteria</taxon>
        <taxon>Sphingomonadales</taxon>
        <taxon>Sphingomonadaceae</taxon>
        <taxon>Sphingomonas</taxon>
    </lineage>
</organism>
<evidence type="ECO:0000313" key="3">
    <source>
        <dbReference type="Proteomes" id="UP000527143"/>
    </source>
</evidence>
<dbReference type="RefSeq" id="WP_184086190.1">
    <property type="nucleotide sequence ID" value="NZ_JACIJF010000003.1"/>
</dbReference>
<dbReference type="InterPro" id="IPR012312">
    <property type="entry name" value="Hemerythrin-like"/>
</dbReference>
<keyword evidence="3" id="KW-1185">Reference proteome</keyword>
<evidence type="ECO:0000259" key="1">
    <source>
        <dbReference type="Pfam" id="PF01814"/>
    </source>
</evidence>
<dbReference type="Proteomes" id="UP000527143">
    <property type="component" value="Unassembled WGS sequence"/>
</dbReference>
<dbReference type="Gene3D" id="1.20.120.520">
    <property type="entry name" value="nmb1532 protein domain like"/>
    <property type="match status" value="1"/>
</dbReference>
<feature type="domain" description="Hemerythrin-like" evidence="1">
    <location>
        <begin position="2"/>
        <end position="130"/>
    </location>
</feature>
<dbReference type="Pfam" id="PF01814">
    <property type="entry name" value="Hemerythrin"/>
    <property type="match status" value="1"/>
</dbReference>
<dbReference type="AlphaFoldDB" id="A0A840YDJ9"/>
<accession>A0A840YDJ9</accession>